<dbReference type="InterPro" id="IPR008881">
    <property type="entry name" value="Trigger_fac_ribosome-bd_bac"/>
</dbReference>
<dbReference type="Gene3D" id="3.30.70.1050">
    <property type="entry name" value="Trigger factor ribosome-binding domain"/>
    <property type="match status" value="1"/>
</dbReference>
<dbReference type="GO" id="GO:0006457">
    <property type="term" value="P:protein folding"/>
    <property type="evidence" value="ECO:0007669"/>
    <property type="project" value="InterPro"/>
</dbReference>
<dbReference type="Pfam" id="PF05697">
    <property type="entry name" value="Trigger_N"/>
    <property type="match status" value="1"/>
</dbReference>
<dbReference type="GO" id="GO:0015031">
    <property type="term" value="P:protein transport"/>
    <property type="evidence" value="ECO:0007669"/>
    <property type="project" value="InterPro"/>
</dbReference>
<evidence type="ECO:0000259" key="1">
    <source>
        <dbReference type="Pfam" id="PF05697"/>
    </source>
</evidence>
<comment type="caution">
    <text evidence="2">The sequence shown here is derived from an EMBL/GenBank/DDBJ whole genome shotgun (WGS) entry which is preliminary data.</text>
</comment>
<organism evidence="2">
    <name type="scientific">marine sediment metagenome</name>
    <dbReference type="NCBI Taxonomy" id="412755"/>
    <lineage>
        <taxon>unclassified sequences</taxon>
        <taxon>metagenomes</taxon>
        <taxon>ecological metagenomes</taxon>
    </lineage>
</organism>
<dbReference type="AlphaFoldDB" id="X1PT87"/>
<reference evidence="2" key="1">
    <citation type="journal article" date="2014" name="Front. Microbiol.">
        <title>High frequency of phylogenetically diverse reductive dehalogenase-homologous genes in deep subseafloor sedimentary metagenomes.</title>
        <authorList>
            <person name="Kawai M."/>
            <person name="Futagami T."/>
            <person name="Toyoda A."/>
            <person name="Takaki Y."/>
            <person name="Nishi S."/>
            <person name="Hori S."/>
            <person name="Arai W."/>
            <person name="Tsubouchi T."/>
            <person name="Morono Y."/>
            <person name="Uchiyama I."/>
            <person name="Ito T."/>
            <person name="Fujiyama A."/>
            <person name="Inagaki F."/>
            <person name="Takami H."/>
        </authorList>
    </citation>
    <scope>NUCLEOTIDE SEQUENCE</scope>
    <source>
        <strain evidence="2">Expedition CK06-06</strain>
    </source>
</reference>
<dbReference type="EMBL" id="BARV01029202">
    <property type="protein sequence ID" value="GAI42310.1"/>
    <property type="molecule type" value="Genomic_DNA"/>
</dbReference>
<evidence type="ECO:0000313" key="2">
    <source>
        <dbReference type="EMBL" id="GAI42310.1"/>
    </source>
</evidence>
<gene>
    <name evidence="2" type="ORF">S06H3_46614</name>
</gene>
<feature type="non-terminal residue" evidence="2">
    <location>
        <position position="1"/>
    </location>
</feature>
<dbReference type="InterPro" id="IPR036611">
    <property type="entry name" value="Trigger_fac_ribosome-bd_sf"/>
</dbReference>
<dbReference type="SUPFAM" id="SSF102735">
    <property type="entry name" value="Trigger factor ribosome-binding domain"/>
    <property type="match status" value="1"/>
</dbReference>
<feature type="domain" description="Trigger factor ribosome-binding bacterial" evidence="1">
    <location>
        <begin position="2"/>
        <end position="73"/>
    </location>
</feature>
<sequence>PEIYKKIIEEHKLVPIIEPTLEIVQFSTDKPLILKIDLVDKPEVTLGKYKGIKIAKKEISVSAKEIETTLKQLQQQHTKYVPLKKSEK</sequence>
<protein>
    <recommendedName>
        <fullName evidence="1">Trigger factor ribosome-binding bacterial domain-containing protein</fullName>
    </recommendedName>
</protein>
<accession>X1PT87</accession>
<name>X1PT87_9ZZZZ</name>
<proteinExistence type="predicted"/>